<evidence type="ECO:0000259" key="5">
    <source>
        <dbReference type="Pfam" id="PF25967"/>
    </source>
</evidence>
<keyword evidence="3" id="KW-0472">Membrane</keyword>
<feature type="transmembrane region" description="Helical" evidence="3">
    <location>
        <begin position="1006"/>
        <end position="1028"/>
    </location>
</feature>
<name>B8ES97_METSB</name>
<feature type="domain" description="CzcB-like barrel-sandwich hybrid" evidence="6">
    <location>
        <begin position="1136"/>
        <end position="1269"/>
    </location>
</feature>
<feature type="domain" description="Multidrug resistance protein MdtA-like C-terminal permuted SH3" evidence="5">
    <location>
        <begin position="1363"/>
        <end position="1417"/>
    </location>
</feature>
<organism evidence="7 8">
    <name type="scientific">Methylocella silvestris (strain DSM 15510 / CIP 108128 / LMG 27833 / NCIMB 13906 / BL2)</name>
    <dbReference type="NCBI Taxonomy" id="395965"/>
    <lineage>
        <taxon>Bacteria</taxon>
        <taxon>Pseudomonadati</taxon>
        <taxon>Pseudomonadota</taxon>
        <taxon>Alphaproteobacteria</taxon>
        <taxon>Hyphomicrobiales</taxon>
        <taxon>Beijerinckiaceae</taxon>
        <taxon>Methylocella</taxon>
    </lineage>
</organism>
<dbReference type="SUPFAM" id="SSF82693">
    <property type="entry name" value="Multidrug efflux transporter AcrB pore domain, PN1, PN2, PC1 and PC2 subdomains"/>
    <property type="match status" value="2"/>
</dbReference>
<evidence type="ECO:0000313" key="8">
    <source>
        <dbReference type="Proteomes" id="UP000002257"/>
    </source>
</evidence>
<feature type="transmembrane region" description="Helical" evidence="3">
    <location>
        <begin position="532"/>
        <end position="551"/>
    </location>
</feature>
<keyword evidence="3" id="KW-1133">Transmembrane helix</keyword>
<dbReference type="HOGENOM" id="CLU_002755_1_2_5"/>
<dbReference type="InterPro" id="IPR027463">
    <property type="entry name" value="AcrB_DN_DC_subdom"/>
</dbReference>
<feature type="transmembrane region" description="Helical" evidence="3">
    <location>
        <begin position="460"/>
        <end position="483"/>
    </location>
</feature>
<dbReference type="SUPFAM" id="SSF82714">
    <property type="entry name" value="Multidrug efflux transporter AcrB TolC docking domain, DN and DC subdomains"/>
    <property type="match status" value="1"/>
</dbReference>
<feature type="transmembrane region" description="Helical" evidence="3">
    <location>
        <begin position="877"/>
        <end position="896"/>
    </location>
</feature>
<gene>
    <name evidence="7" type="ordered locus">Msil_3414</name>
</gene>
<dbReference type="Proteomes" id="UP000002257">
    <property type="component" value="Chromosome"/>
</dbReference>
<dbReference type="Gene3D" id="1.10.287.470">
    <property type="entry name" value="Helix hairpin bin"/>
    <property type="match status" value="1"/>
</dbReference>
<feature type="transmembrane region" description="Helical" evidence="3">
    <location>
        <begin position="929"/>
        <end position="953"/>
    </location>
</feature>
<dbReference type="OrthoDB" id="9806532at2"/>
<keyword evidence="3" id="KW-0812">Transmembrane</keyword>
<dbReference type="SUPFAM" id="SSF82866">
    <property type="entry name" value="Multidrug efflux transporter AcrB transmembrane domain"/>
    <property type="match status" value="2"/>
</dbReference>
<dbReference type="PRINTS" id="PR00702">
    <property type="entry name" value="ACRIFLAVINRP"/>
</dbReference>
<dbReference type="eggNOG" id="COG0845">
    <property type="taxonomic scope" value="Bacteria"/>
</dbReference>
<dbReference type="InterPro" id="IPR006143">
    <property type="entry name" value="RND_pump_MFP"/>
</dbReference>
<dbReference type="GO" id="GO:0042910">
    <property type="term" value="F:xenobiotic transmembrane transporter activity"/>
    <property type="evidence" value="ECO:0007669"/>
    <property type="project" value="TreeGrafter"/>
</dbReference>
<dbReference type="Pfam" id="PF25973">
    <property type="entry name" value="BSH_CzcB"/>
    <property type="match status" value="1"/>
</dbReference>
<comment type="similarity">
    <text evidence="1">Belongs to the membrane fusion protein (MFP) (TC 8.A.1) family.</text>
</comment>
<dbReference type="Gene3D" id="3.30.70.1320">
    <property type="entry name" value="Multidrug efflux transporter AcrB pore domain like"/>
    <property type="match status" value="1"/>
</dbReference>
<dbReference type="STRING" id="395965.Msil_3414"/>
<feature type="transmembrane region" description="Helical" evidence="3">
    <location>
        <begin position="1070"/>
        <end position="1089"/>
    </location>
</feature>
<proteinExistence type="inferred from homology"/>
<dbReference type="EMBL" id="CP001280">
    <property type="protein sequence ID" value="ACK52312.1"/>
    <property type="molecule type" value="Genomic_DNA"/>
</dbReference>
<evidence type="ECO:0000256" key="1">
    <source>
        <dbReference type="ARBA" id="ARBA00009477"/>
    </source>
</evidence>
<dbReference type="PANTHER" id="PTHR32063:SF8">
    <property type="entry name" value="CATION EFFLUX PROTEIN"/>
    <property type="match status" value="1"/>
</dbReference>
<dbReference type="InterPro" id="IPR058647">
    <property type="entry name" value="BSH_CzcB-like"/>
</dbReference>
<evidence type="ECO:0000259" key="6">
    <source>
        <dbReference type="Pfam" id="PF25973"/>
    </source>
</evidence>
<dbReference type="NCBIfam" id="TIGR01730">
    <property type="entry name" value="RND_mfp"/>
    <property type="match status" value="1"/>
</dbReference>
<feature type="region of interest" description="Disordered" evidence="2">
    <location>
        <begin position="1439"/>
        <end position="1462"/>
    </location>
</feature>
<evidence type="ECO:0000256" key="2">
    <source>
        <dbReference type="SAM" id="MobiDB-lite"/>
    </source>
</evidence>
<dbReference type="Pfam" id="PF25954">
    <property type="entry name" value="Beta-barrel_RND_2"/>
    <property type="match status" value="1"/>
</dbReference>
<feature type="transmembrane region" description="Helical" evidence="3">
    <location>
        <begin position="362"/>
        <end position="382"/>
    </location>
</feature>
<dbReference type="InterPro" id="IPR001036">
    <property type="entry name" value="Acrflvin-R"/>
</dbReference>
<dbReference type="Pfam" id="PF25967">
    <property type="entry name" value="RND-MFP_C"/>
    <property type="match status" value="1"/>
</dbReference>
<dbReference type="Gene3D" id="3.30.2090.10">
    <property type="entry name" value="Multidrug efflux transporter AcrB TolC docking domain, DN and DC subdomains"/>
    <property type="match status" value="2"/>
</dbReference>
<dbReference type="Gene3D" id="3.30.70.1440">
    <property type="entry name" value="Multidrug efflux transporter AcrB pore domain"/>
    <property type="match status" value="1"/>
</dbReference>
<feature type="domain" description="CusB-like beta-barrel" evidence="4">
    <location>
        <begin position="1287"/>
        <end position="1356"/>
    </location>
</feature>
<dbReference type="eggNOG" id="COG0841">
    <property type="taxonomic scope" value="Bacteria"/>
</dbReference>
<feature type="transmembrane region" description="Helical" evidence="3">
    <location>
        <begin position="336"/>
        <end position="355"/>
    </location>
</feature>
<accession>B8ES97</accession>
<dbReference type="InterPro" id="IPR058792">
    <property type="entry name" value="Beta-barrel_RND_2"/>
</dbReference>
<dbReference type="PANTHER" id="PTHR32063">
    <property type="match status" value="1"/>
</dbReference>
<dbReference type="Gene3D" id="2.40.420.20">
    <property type="match status" value="1"/>
</dbReference>
<feature type="transmembrane region" description="Helical" evidence="3">
    <location>
        <begin position="903"/>
        <end position="923"/>
    </location>
</feature>
<evidence type="ECO:0000313" key="7">
    <source>
        <dbReference type="EMBL" id="ACK52312.1"/>
    </source>
</evidence>
<feature type="transmembrane region" description="Helical" evidence="3">
    <location>
        <begin position="433"/>
        <end position="454"/>
    </location>
</feature>
<keyword evidence="8" id="KW-1185">Reference proteome</keyword>
<protein>
    <submittedName>
        <fullName evidence="7">Efflux transporter, RND family, MFP subunit</fullName>
    </submittedName>
</protein>
<dbReference type="Gene3D" id="2.40.50.100">
    <property type="match status" value="1"/>
</dbReference>
<dbReference type="Pfam" id="PF00873">
    <property type="entry name" value="ACR_tran"/>
    <property type="match status" value="1"/>
</dbReference>
<evidence type="ECO:0000259" key="4">
    <source>
        <dbReference type="Pfam" id="PF25954"/>
    </source>
</evidence>
<dbReference type="Gene3D" id="2.40.30.170">
    <property type="match status" value="1"/>
</dbReference>
<dbReference type="KEGG" id="msl:Msil_3414"/>
<dbReference type="SUPFAM" id="SSF111369">
    <property type="entry name" value="HlyD-like secretion proteins"/>
    <property type="match status" value="1"/>
</dbReference>
<sequence length="1462" mass="154535">MMIGIVRLALSRPLTFVVMAILIAIYGALAILKTPTDIFPNIGIPVVSVIWTYNGLPPGDMAGRVISNYERAVSTTVNDIEHIESQSFVTYGVVKIYFQPTVDVSAAQAQVTAISQTILKQLPAGINPPQILVYNASSVPIIQLALSSDSLPEARLNDLAANFIRPQLASIPGAQMPSPYGGAARQAQIDLDQKALRAHNLSAQDVVDALVRQNIITPVGTQKIGRYEYTIDLNDSPKRLQEFNDIPIKVVNGAVVFMRDVAFVHDGSPPQTNIVQMDGAKGVLISVVKNGSASTLDIIDGVKTAIPAIEASLPPGVRLRLVNDQSAFVKSSVTNVVREGVIAASLTGLMILVFLGSWRSTLIITISIPLAILSSLVFLSLTGQTINVMTLGGLALAVGILVDDATVTIENINRHLHRGEDIETAIVEGAREIMPPATVSLLCICIAFVPLLSLDGVAGYLFRPLATAVVSAMVASYVLTYTLTPTMARALLSHASPAHGDGAPQSRFERAFEAVQSRYAALLSWAIDNRKAFVAGFLCFCVASLLLIPFLGQEFFPSVDAGILRIHMRAHAGTRIEETARIASEVEQEIRKAIPRDQLESIVDNIGMPNSGINLSYANSGTIGVSDADILVTLAPGEELVATYETALRQRLRNAFPGVSFAFLPGDMVTQILNFGAPAPIDVQIAGFDAAADRAYADTLFERINHVPGAADARVQQVFAAPALKVDFNRDLAGVVGLTEHDASTSLQDTLSGSSQSTPVYWLNPSNGVSYPVSIQTPQYAIDTLPGLQNVLVSGPSDSQLLGAVATFTPEPAPSVVTHYNIRPAIDIYASAAGRDLGAVRADVEKIIAETRAEAPMGATVTIRGEAATMTSAYRQLLFGLGFSILLIYLLIVVNFQSWLDPLVIILALPAALAGIVWMLFITRTPLSAPALTGAIMCMGVATANSILVISFAREELARGVEPAAAALAAGAARFRPVLMTALAMIIGMAPMAIEPGQNTPLGRAVIGGLMLATCATLVFAPVLFALLRAPRASSTTAVAKAAAEAFRLLEGDPMPLFAIAPPSSGRLRVLLLGFALAAVGIAVSGVMVRAKGEQEIAARTEELAVPRVRLKTPTPGPKETELTLPGDVAAFNTGSIYARASGYVTAWKKDIGDHVKKGDVLATINSPEVDQQLAQARAVLVSAEADAKLAKVTSERWSSLVGRNIVSKQADDEKQGALASRNASVVAAQANVARLEALASFERLEAPFDGVVTARNVEIGDLVDSGQKSGQPLFKVSDIHAMRIYVNVPQAYIGFMQPGLEATLDLPGRRQKFEASLVSTSDSIAKSSRTALVELEASNPDGKLWPGAFVEVQFHLPGDPRALRVPATALIFGPHGMSVATVGAGDKVVIKPVQLGRDLGEDVEVRSGINASDRIIDSPQETLAAGDIVRPVEMADAASAPPEVGGVKTAPLGAPVRQGRL</sequence>
<dbReference type="GO" id="GO:0005886">
    <property type="term" value="C:plasma membrane"/>
    <property type="evidence" value="ECO:0007669"/>
    <property type="project" value="TreeGrafter"/>
</dbReference>
<evidence type="ECO:0000256" key="3">
    <source>
        <dbReference type="SAM" id="Phobius"/>
    </source>
</evidence>
<reference evidence="7 8" key="1">
    <citation type="journal article" date="2010" name="J. Bacteriol.">
        <title>Complete genome sequence of the aerobic facultative methanotroph Methylocella silvestris BL2.</title>
        <authorList>
            <person name="Chen Y."/>
            <person name="Crombie A."/>
            <person name="Rahman M.T."/>
            <person name="Dedysh S.N."/>
            <person name="Liesack W."/>
            <person name="Stott M.B."/>
            <person name="Alam M."/>
            <person name="Theisen A.R."/>
            <person name="Murrell J.C."/>
            <person name="Dunfield P.F."/>
        </authorList>
    </citation>
    <scope>NUCLEOTIDE SEQUENCE [LARGE SCALE GENOMIC DNA]</scope>
    <source>
        <strain evidence="8">DSM 15510 / CIP 108128 / LMG 27833 / NCIMB 13906 / BL2</strain>
    </source>
</reference>
<dbReference type="Gene3D" id="1.20.1640.10">
    <property type="entry name" value="Multidrug efflux transporter AcrB transmembrane domain"/>
    <property type="match status" value="2"/>
</dbReference>
<feature type="transmembrane region" description="Helical" evidence="3">
    <location>
        <begin position="974"/>
        <end position="994"/>
    </location>
</feature>
<dbReference type="InterPro" id="IPR058627">
    <property type="entry name" value="MdtA-like_C"/>
</dbReference>
<dbReference type="Gene3D" id="3.30.70.1430">
    <property type="entry name" value="Multidrug efflux transporter AcrB pore domain"/>
    <property type="match status" value="2"/>
</dbReference>
<dbReference type="RefSeq" id="WP_012592381.1">
    <property type="nucleotide sequence ID" value="NC_011666.1"/>
</dbReference>